<name>L5KRF8_PTEAL</name>
<evidence type="ECO:0000256" key="1">
    <source>
        <dbReference type="SAM" id="MobiDB-lite"/>
    </source>
</evidence>
<reference evidence="3" key="1">
    <citation type="journal article" date="2013" name="Science">
        <title>Comparative analysis of bat genomes provides insight into the evolution of flight and immunity.</title>
        <authorList>
            <person name="Zhang G."/>
            <person name="Cowled C."/>
            <person name="Shi Z."/>
            <person name="Huang Z."/>
            <person name="Bishop-Lilly K.A."/>
            <person name="Fang X."/>
            <person name="Wynne J.W."/>
            <person name="Xiong Z."/>
            <person name="Baker M.L."/>
            <person name="Zhao W."/>
            <person name="Tachedjian M."/>
            <person name="Zhu Y."/>
            <person name="Zhou P."/>
            <person name="Jiang X."/>
            <person name="Ng J."/>
            <person name="Yang L."/>
            <person name="Wu L."/>
            <person name="Xiao J."/>
            <person name="Feng Y."/>
            <person name="Chen Y."/>
            <person name="Sun X."/>
            <person name="Zhang Y."/>
            <person name="Marsh G.A."/>
            <person name="Crameri G."/>
            <person name="Broder C.C."/>
            <person name="Frey K.G."/>
            <person name="Wang L.F."/>
            <person name="Wang J."/>
        </authorList>
    </citation>
    <scope>NUCLEOTIDE SEQUENCE [LARGE SCALE GENOMIC DNA]</scope>
</reference>
<protein>
    <submittedName>
        <fullName evidence="2">Uncharacterized protein</fullName>
    </submittedName>
</protein>
<feature type="region of interest" description="Disordered" evidence="1">
    <location>
        <begin position="28"/>
        <end position="47"/>
    </location>
</feature>
<feature type="region of interest" description="Disordered" evidence="1">
    <location>
        <begin position="1"/>
        <end position="22"/>
    </location>
</feature>
<dbReference type="InParanoid" id="L5KRF8"/>
<dbReference type="AlphaFoldDB" id="L5KRF8"/>
<dbReference type="EMBL" id="KB030624">
    <property type="protein sequence ID" value="ELK13526.1"/>
    <property type="molecule type" value="Genomic_DNA"/>
</dbReference>
<proteinExistence type="predicted"/>
<evidence type="ECO:0000313" key="3">
    <source>
        <dbReference type="Proteomes" id="UP000010552"/>
    </source>
</evidence>
<dbReference type="Proteomes" id="UP000010552">
    <property type="component" value="Unassembled WGS sequence"/>
</dbReference>
<evidence type="ECO:0000313" key="2">
    <source>
        <dbReference type="EMBL" id="ELK13526.1"/>
    </source>
</evidence>
<keyword evidence="3" id="KW-1185">Reference proteome</keyword>
<gene>
    <name evidence="2" type="ORF">PAL_GLEAN10009704</name>
</gene>
<accession>L5KRF8</accession>
<organism evidence="2 3">
    <name type="scientific">Pteropus alecto</name>
    <name type="common">Black flying fox</name>
    <dbReference type="NCBI Taxonomy" id="9402"/>
    <lineage>
        <taxon>Eukaryota</taxon>
        <taxon>Metazoa</taxon>
        <taxon>Chordata</taxon>
        <taxon>Craniata</taxon>
        <taxon>Vertebrata</taxon>
        <taxon>Euteleostomi</taxon>
        <taxon>Mammalia</taxon>
        <taxon>Eutheria</taxon>
        <taxon>Laurasiatheria</taxon>
        <taxon>Chiroptera</taxon>
        <taxon>Yinpterochiroptera</taxon>
        <taxon>Pteropodoidea</taxon>
        <taxon>Pteropodidae</taxon>
        <taxon>Pteropodinae</taxon>
        <taxon>Pteropus</taxon>
    </lineage>
</organism>
<sequence length="70" mass="7356">MDFAPPRQAKRPPSDDLPSAFQVGVDLDSGSDVVPTAPRSGSGRRGEMAIIPGIRPVGPSLIFFGFCASR</sequence>